<keyword evidence="3" id="KW-1185">Reference proteome</keyword>
<sequence length="106" mass="11029">MSGIVLLGGYSRTSSGSKGAAPPHWQSPSLRLSGGTCPQCPSKSFFRGSEPQWSKRALAALRTAQPPPQMDRPRLQNDATLPSGKALSLGSESPVTGPQARACGLP</sequence>
<comment type="caution">
    <text evidence="2">The sequence shown here is derived from an EMBL/GenBank/DDBJ whole genome shotgun (WGS) entry which is preliminary data.</text>
</comment>
<dbReference type="AlphaFoldDB" id="A0AAV7ULH0"/>
<feature type="region of interest" description="Disordered" evidence="1">
    <location>
        <begin position="63"/>
        <end position="106"/>
    </location>
</feature>
<reference evidence="2" key="1">
    <citation type="journal article" date="2022" name="bioRxiv">
        <title>Sequencing and chromosome-scale assembly of the giantPleurodeles waltlgenome.</title>
        <authorList>
            <person name="Brown T."/>
            <person name="Elewa A."/>
            <person name="Iarovenko S."/>
            <person name="Subramanian E."/>
            <person name="Araus A.J."/>
            <person name="Petzold A."/>
            <person name="Susuki M."/>
            <person name="Suzuki K.-i.T."/>
            <person name="Hayashi T."/>
            <person name="Toyoda A."/>
            <person name="Oliveira C."/>
            <person name="Osipova E."/>
            <person name="Leigh N.D."/>
            <person name="Simon A."/>
            <person name="Yun M.H."/>
        </authorList>
    </citation>
    <scope>NUCLEOTIDE SEQUENCE</scope>
    <source>
        <strain evidence="2">20211129_DDA</strain>
        <tissue evidence="2">Liver</tissue>
    </source>
</reference>
<gene>
    <name evidence="2" type="ORF">NDU88_006604</name>
</gene>
<dbReference type="EMBL" id="JANPWB010000005">
    <property type="protein sequence ID" value="KAJ1189862.1"/>
    <property type="molecule type" value="Genomic_DNA"/>
</dbReference>
<dbReference type="Proteomes" id="UP001066276">
    <property type="component" value="Chromosome 3_1"/>
</dbReference>
<evidence type="ECO:0000313" key="2">
    <source>
        <dbReference type="EMBL" id="KAJ1189862.1"/>
    </source>
</evidence>
<accession>A0AAV7ULH0</accession>
<protein>
    <submittedName>
        <fullName evidence="2">Uncharacterized protein</fullName>
    </submittedName>
</protein>
<organism evidence="2 3">
    <name type="scientific">Pleurodeles waltl</name>
    <name type="common">Iberian ribbed newt</name>
    <dbReference type="NCBI Taxonomy" id="8319"/>
    <lineage>
        <taxon>Eukaryota</taxon>
        <taxon>Metazoa</taxon>
        <taxon>Chordata</taxon>
        <taxon>Craniata</taxon>
        <taxon>Vertebrata</taxon>
        <taxon>Euteleostomi</taxon>
        <taxon>Amphibia</taxon>
        <taxon>Batrachia</taxon>
        <taxon>Caudata</taxon>
        <taxon>Salamandroidea</taxon>
        <taxon>Salamandridae</taxon>
        <taxon>Pleurodelinae</taxon>
        <taxon>Pleurodeles</taxon>
    </lineage>
</organism>
<evidence type="ECO:0000256" key="1">
    <source>
        <dbReference type="SAM" id="MobiDB-lite"/>
    </source>
</evidence>
<proteinExistence type="predicted"/>
<feature type="region of interest" description="Disordered" evidence="1">
    <location>
        <begin position="1"/>
        <end position="35"/>
    </location>
</feature>
<evidence type="ECO:0000313" key="3">
    <source>
        <dbReference type="Proteomes" id="UP001066276"/>
    </source>
</evidence>
<name>A0AAV7ULH0_PLEWA</name>